<feature type="non-terminal residue" evidence="2">
    <location>
        <position position="21"/>
    </location>
</feature>
<protein>
    <recommendedName>
        <fullName evidence="1">TsaA-like domain-containing protein</fullName>
    </recommendedName>
</protein>
<dbReference type="InterPro" id="IPR023370">
    <property type="entry name" value="TrmO-like_N"/>
</dbReference>
<dbReference type="EMBL" id="AJWZ01001443">
    <property type="protein sequence ID" value="EKC73770.1"/>
    <property type="molecule type" value="Genomic_DNA"/>
</dbReference>
<dbReference type="AlphaFoldDB" id="K1U683"/>
<gene>
    <name evidence="2" type="ORF">OBE_02218</name>
</gene>
<sequence>MEGFDYLWLIWEFSANRHKAH</sequence>
<evidence type="ECO:0000313" key="2">
    <source>
        <dbReference type="EMBL" id="EKC73770.1"/>
    </source>
</evidence>
<dbReference type="PROSITE" id="PS51668">
    <property type="entry name" value="TSAA_2"/>
    <property type="match status" value="1"/>
</dbReference>
<accession>K1U683</accession>
<comment type="caution">
    <text evidence="2">The sequence shown here is derived from an EMBL/GenBank/DDBJ whole genome shotgun (WGS) entry which is preliminary data.</text>
</comment>
<evidence type="ECO:0000259" key="1">
    <source>
        <dbReference type="PROSITE" id="PS51668"/>
    </source>
</evidence>
<name>K1U683_9ZZZZ</name>
<proteinExistence type="predicted"/>
<organism evidence="2">
    <name type="scientific">human gut metagenome</name>
    <dbReference type="NCBI Taxonomy" id="408170"/>
    <lineage>
        <taxon>unclassified sequences</taxon>
        <taxon>metagenomes</taxon>
        <taxon>organismal metagenomes</taxon>
    </lineage>
</organism>
<feature type="domain" description="TsaA-like" evidence="1">
    <location>
        <begin position="1"/>
        <end position="21"/>
    </location>
</feature>
<reference evidence="2" key="1">
    <citation type="journal article" date="2013" name="Environ. Microbiol.">
        <title>Microbiota from the distal guts of lean and obese adolescents exhibit partial functional redundancy besides clear differences in community structure.</title>
        <authorList>
            <person name="Ferrer M."/>
            <person name="Ruiz A."/>
            <person name="Lanza F."/>
            <person name="Haange S.B."/>
            <person name="Oberbach A."/>
            <person name="Till H."/>
            <person name="Bargiela R."/>
            <person name="Campoy C."/>
            <person name="Segura M.T."/>
            <person name="Richter M."/>
            <person name="von Bergen M."/>
            <person name="Seifert J."/>
            <person name="Suarez A."/>
        </authorList>
    </citation>
    <scope>NUCLEOTIDE SEQUENCE</scope>
</reference>